<name>A0A6A6ESI6_9PEZI</name>
<proteinExistence type="predicted"/>
<dbReference type="EMBL" id="ML994613">
    <property type="protein sequence ID" value="KAF2193749.1"/>
    <property type="molecule type" value="Genomic_DNA"/>
</dbReference>
<evidence type="ECO:0000256" key="1">
    <source>
        <dbReference type="SAM" id="MobiDB-lite"/>
    </source>
</evidence>
<accession>A0A6A6ESI6</accession>
<organism evidence="2 3">
    <name type="scientific">Zopfia rhizophila CBS 207.26</name>
    <dbReference type="NCBI Taxonomy" id="1314779"/>
    <lineage>
        <taxon>Eukaryota</taxon>
        <taxon>Fungi</taxon>
        <taxon>Dikarya</taxon>
        <taxon>Ascomycota</taxon>
        <taxon>Pezizomycotina</taxon>
        <taxon>Dothideomycetes</taxon>
        <taxon>Dothideomycetes incertae sedis</taxon>
        <taxon>Zopfiaceae</taxon>
        <taxon>Zopfia</taxon>
    </lineage>
</organism>
<gene>
    <name evidence="2" type="ORF">K469DRAFT_789803</name>
</gene>
<dbReference type="OrthoDB" id="3956788at2759"/>
<feature type="compositionally biased region" description="Polar residues" evidence="1">
    <location>
        <begin position="1"/>
        <end position="18"/>
    </location>
</feature>
<dbReference type="Proteomes" id="UP000800200">
    <property type="component" value="Unassembled WGS sequence"/>
</dbReference>
<protein>
    <submittedName>
        <fullName evidence="2">Uncharacterized protein</fullName>
    </submittedName>
</protein>
<reference evidence="2" key="1">
    <citation type="journal article" date="2020" name="Stud. Mycol.">
        <title>101 Dothideomycetes genomes: a test case for predicting lifestyles and emergence of pathogens.</title>
        <authorList>
            <person name="Haridas S."/>
            <person name="Albert R."/>
            <person name="Binder M."/>
            <person name="Bloem J."/>
            <person name="Labutti K."/>
            <person name="Salamov A."/>
            <person name="Andreopoulos B."/>
            <person name="Baker S."/>
            <person name="Barry K."/>
            <person name="Bills G."/>
            <person name="Bluhm B."/>
            <person name="Cannon C."/>
            <person name="Castanera R."/>
            <person name="Culley D."/>
            <person name="Daum C."/>
            <person name="Ezra D."/>
            <person name="Gonzalez J."/>
            <person name="Henrissat B."/>
            <person name="Kuo A."/>
            <person name="Liang C."/>
            <person name="Lipzen A."/>
            <person name="Lutzoni F."/>
            <person name="Magnuson J."/>
            <person name="Mondo S."/>
            <person name="Nolan M."/>
            <person name="Ohm R."/>
            <person name="Pangilinan J."/>
            <person name="Park H.-J."/>
            <person name="Ramirez L."/>
            <person name="Alfaro M."/>
            <person name="Sun H."/>
            <person name="Tritt A."/>
            <person name="Yoshinaga Y."/>
            <person name="Zwiers L.-H."/>
            <person name="Turgeon B."/>
            <person name="Goodwin S."/>
            <person name="Spatafora J."/>
            <person name="Crous P."/>
            <person name="Grigoriev I."/>
        </authorList>
    </citation>
    <scope>NUCLEOTIDE SEQUENCE</scope>
    <source>
        <strain evidence="2">CBS 207.26</strain>
    </source>
</reference>
<feature type="compositionally biased region" description="Acidic residues" evidence="1">
    <location>
        <begin position="125"/>
        <end position="137"/>
    </location>
</feature>
<feature type="compositionally biased region" description="Low complexity" evidence="1">
    <location>
        <begin position="76"/>
        <end position="88"/>
    </location>
</feature>
<evidence type="ECO:0000313" key="3">
    <source>
        <dbReference type="Proteomes" id="UP000800200"/>
    </source>
</evidence>
<feature type="compositionally biased region" description="Basic and acidic residues" evidence="1">
    <location>
        <begin position="147"/>
        <end position="157"/>
    </location>
</feature>
<keyword evidence="3" id="KW-1185">Reference proteome</keyword>
<feature type="region of interest" description="Disordered" evidence="1">
    <location>
        <begin position="1"/>
        <end position="24"/>
    </location>
</feature>
<sequence length="157" mass="17029">MSPQDQPRSTNTNDNQCQGGIPGICRDRDGFTAYLRYQSNTSVNVADLRAQWRRAVSDPTTGHRPRTDPPGGTGSSGLASSLLANVGSPPNTHASLPDHAGHANGNHNPNQSNDRDRSHIGAWCEYEEDEAHNDEEDVTRNNNSETQHGEDDGQGRS</sequence>
<feature type="region of interest" description="Disordered" evidence="1">
    <location>
        <begin position="54"/>
        <end position="157"/>
    </location>
</feature>
<dbReference type="AlphaFoldDB" id="A0A6A6ESI6"/>
<evidence type="ECO:0000313" key="2">
    <source>
        <dbReference type="EMBL" id="KAF2193749.1"/>
    </source>
</evidence>